<organism evidence="2 3">
    <name type="scientific">Cryomyces antarcticus</name>
    <dbReference type="NCBI Taxonomy" id="329879"/>
    <lineage>
        <taxon>Eukaryota</taxon>
        <taxon>Fungi</taxon>
        <taxon>Dikarya</taxon>
        <taxon>Ascomycota</taxon>
        <taxon>Pezizomycotina</taxon>
        <taxon>Dothideomycetes</taxon>
        <taxon>Dothideomycetes incertae sedis</taxon>
        <taxon>Cryomyces</taxon>
    </lineage>
</organism>
<feature type="region of interest" description="Disordered" evidence="1">
    <location>
        <begin position="1"/>
        <end position="20"/>
    </location>
</feature>
<feature type="non-terminal residue" evidence="2">
    <location>
        <position position="69"/>
    </location>
</feature>
<name>A0ABR0M8Q0_9PEZI</name>
<sequence>MAESDTPHRGIPPSNDGLSAARVAFPQTVEDFEKDPRVAFSKLEDKYLLEDDDGSEWEFDERLKRRIPS</sequence>
<comment type="caution">
    <text evidence="2">The sequence shown here is derived from an EMBL/GenBank/DDBJ whole genome shotgun (WGS) entry which is preliminary data.</text>
</comment>
<evidence type="ECO:0000313" key="3">
    <source>
        <dbReference type="Proteomes" id="UP001357485"/>
    </source>
</evidence>
<proteinExistence type="predicted"/>
<gene>
    <name evidence="2" type="ORF">LTR16_001199</name>
</gene>
<reference evidence="2 3" key="1">
    <citation type="submission" date="2023-08" db="EMBL/GenBank/DDBJ databases">
        <title>Black Yeasts Isolated from many extreme environments.</title>
        <authorList>
            <person name="Coleine C."/>
            <person name="Stajich J.E."/>
            <person name="Selbmann L."/>
        </authorList>
    </citation>
    <scope>NUCLEOTIDE SEQUENCE [LARGE SCALE GENOMIC DNA]</scope>
    <source>
        <strain evidence="2 3">CCFEE 536</strain>
    </source>
</reference>
<keyword evidence="3" id="KW-1185">Reference proteome</keyword>
<dbReference type="EMBL" id="JAVRRA010000056">
    <property type="protein sequence ID" value="KAK5294738.1"/>
    <property type="molecule type" value="Genomic_DNA"/>
</dbReference>
<dbReference type="Proteomes" id="UP001357485">
    <property type="component" value="Unassembled WGS sequence"/>
</dbReference>
<evidence type="ECO:0000256" key="1">
    <source>
        <dbReference type="SAM" id="MobiDB-lite"/>
    </source>
</evidence>
<accession>A0ABR0M8Q0</accession>
<protein>
    <submittedName>
        <fullName evidence="2">Uncharacterized protein</fullName>
    </submittedName>
</protein>
<evidence type="ECO:0000313" key="2">
    <source>
        <dbReference type="EMBL" id="KAK5294738.1"/>
    </source>
</evidence>